<dbReference type="InterPro" id="IPR013332">
    <property type="entry name" value="KPR_N"/>
</dbReference>
<dbReference type="Pfam" id="PF02558">
    <property type="entry name" value="ApbA"/>
    <property type="match status" value="1"/>
</dbReference>
<comment type="caution">
    <text evidence="14">The sequence shown here is derived from an EMBL/GenBank/DDBJ whole genome shotgun (WGS) entry which is preliminary data.</text>
</comment>
<dbReference type="GO" id="GO:0008677">
    <property type="term" value="F:2-dehydropantoate 2-reductase activity"/>
    <property type="evidence" value="ECO:0007669"/>
    <property type="project" value="UniProtKB-EC"/>
</dbReference>
<feature type="domain" description="Ketopantoate reductase C-terminal" evidence="13">
    <location>
        <begin position="178"/>
        <end position="293"/>
    </location>
</feature>
<comment type="function">
    <text evidence="1 11">Catalyzes the NADPH-dependent reduction of ketopantoate into pantoic acid.</text>
</comment>
<organism evidence="14 15">
    <name type="scientific">Neobacillus vireti LMG 21834</name>
    <dbReference type="NCBI Taxonomy" id="1131730"/>
    <lineage>
        <taxon>Bacteria</taxon>
        <taxon>Bacillati</taxon>
        <taxon>Bacillota</taxon>
        <taxon>Bacilli</taxon>
        <taxon>Bacillales</taxon>
        <taxon>Bacillaceae</taxon>
        <taxon>Neobacillus</taxon>
    </lineage>
</organism>
<evidence type="ECO:0000256" key="2">
    <source>
        <dbReference type="ARBA" id="ARBA00004994"/>
    </source>
</evidence>
<comment type="pathway">
    <text evidence="2 11">Cofactor biosynthesis; (R)-pantothenate biosynthesis; (R)-pantoate from 3-methyl-2-oxobutanoate: step 2/2.</text>
</comment>
<dbReference type="PANTHER" id="PTHR43765:SF2">
    <property type="entry name" value="2-DEHYDROPANTOATE 2-REDUCTASE"/>
    <property type="match status" value="1"/>
</dbReference>
<evidence type="ECO:0000256" key="8">
    <source>
        <dbReference type="ARBA" id="ARBA00023002"/>
    </source>
</evidence>
<evidence type="ECO:0000256" key="7">
    <source>
        <dbReference type="ARBA" id="ARBA00022857"/>
    </source>
</evidence>
<sequence length="300" mass="33837">MKVGIIGAGSIGLLFAAYISRVFEVTIYTRTAEQAAEINRRGIILQKGSEQTISIVSALPITEWKGTEALTIIAVKQYQLQSIIEKINHLSIMPENLLFLQNGMGHLKLLTNIQAKNIFVGSVEHGALKDNSYRVNHNGVGKTNVAVFNGDGLLLQQFSTRLSEEFPIEFQEDYYEMLENKLIVNAVINPLTAILQVENGELVNNPFYFNVLKNLFREISFILNLEKQEEHLQQIISICKNTAENRSSMLKDIEANRPTEIDAILGFLLEKAARQEKRAPQLETLYYLIKGKEAERGRLS</sequence>
<dbReference type="Gene3D" id="3.40.50.720">
    <property type="entry name" value="NAD(P)-binding Rossmann-like Domain"/>
    <property type="match status" value="1"/>
</dbReference>
<keyword evidence="6 11" id="KW-0566">Pantothenate biosynthesis</keyword>
<evidence type="ECO:0000256" key="11">
    <source>
        <dbReference type="RuleBase" id="RU362068"/>
    </source>
</evidence>
<evidence type="ECO:0000313" key="14">
    <source>
        <dbReference type="EMBL" id="ETI67972.1"/>
    </source>
</evidence>
<evidence type="ECO:0000256" key="10">
    <source>
        <dbReference type="ARBA" id="ARBA00048793"/>
    </source>
</evidence>
<evidence type="ECO:0000313" key="15">
    <source>
        <dbReference type="Proteomes" id="UP000018877"/>
    </source>
</evidence>
<dbReference type="NCBIfam" id="TIGR00745">
    <property type="entry name" value="apbA_panE"/>
    <property type="match status" value="1"/>
</dbReference>
<dbReference type="GO" id="GO:0005737">
    <property type="term" value="C:cytoplasm"/>
    <property type="evidence" value="ECO:0007669"/>
    <property type="project" value="TreeGrafter"/>
</dbReference>
<dbReference type="Proteomes" id="UP000018877">
    <property type="component" value="Unassembled WGS sequence"/>
</dbReference>
<keyword evidence="8 11" id="KW-0560">Oxidoreductase</keyword>
<dbReference type="InterPro" id="IPR050838">
    <property type="entry name" value="Ketopantoate_reductase"/>
</dbReference>
<dbReference type="EC" id="1.1.1.169" evidence="4 11"/>
<dbReference type="AlphaFoldDB" id="A0AB94ILT1"/>
<keyword evidence="15" id="KW-1185">Reference proteome</keyword>
<proteinExistence type="inferred from homology"/>
<dbReference type="InterPro" id="IPR013328">
    <property type="entry name" value="6PGD_dom2"/>
</dbReference>
<reference evidence="14 15" key="1">
    <citation type="journal article" date="2014" name="Environ. Microbiol.">
        <title>The nitrate-ammonifying and nosZ-carrying bacterium Bacillus vireti is a potent source and sink for nitric and nitrous oxide under high nitrate conditions.</title>
        <authorList>
            <person name="Mania D."/>
            <person name="Heylen K."/>
            <person name="van Spanning R.J."/>
            <person name="Frostegard A."/>
        </authorList>
    </citation>
    <scope>NUCLEOTIDE SEQUENCE [LARGE SCALE GENOMIC DNA]</scope>
    <source>
        <strain evidence="14 15">LMG 21834</strain>
    </source>
</reference>
<evidence type="ECO:0000256" key="3">
    <source>
        <dbReference type="ARBA" id="ARBA00007870"/>
    </source>
</evidence>
<evidence type="ECO:0000259" key="12">
    <source>
        <dbReference type="Pfam" id="PF02558"/>
    </source>
</evidence>
<protein>
    <recommendedName>
        <fullName evidence="5 11">2-dehydropantoate 2-reductase</fullName>
        <ecNumber evidence="4 11">1.1.1.169</ecNumber>
    </recommendedName>
    <alternativeName>
        <fullName evidence="9 11">Ketopantoate reductase</fullName>
    </alternativeName>
</protein>
<evidence type="ECO:0000256" key="9">
    <source>
        <dbReference type="ARBA" id="ARBA00032024"/>
    </source>
</evidence>
<dbReference type="GO" id="GO:0050661">
    <property type="term" value="F:NADP binding"/>
    <property type="evidence" value="ECO:0007669"/>
    <property type="project" value="TreeGrafter"/>
</dbReference>
<keyword evidence="7 11" id="KW-0521">NADP</keyword>
<dbReference type="PANTHER" id="PTHR43765">
    <property type="entry name" value="2-DEHYDROPANTOATE 2-REDUCTASE-RELATED"/>
    <property type="match status" value="1"/>
</dbReference>
<evidence type="ECO:0000256" key="1">
    <source>
        <dbReference type="ARBA" id="ARBA00002919"/>
    </source>
</evidence>
<accession>A0AB94ILT1</accession>
<dbReference type="GO" id="GO:0015940">
    <property type="term" value="P:pantothenate biosynthetic process"/>
    <property type="evidence" value="ECO:0007669"/>
    <property type="project" value="UniProtKB-KW"/>
</dbReference>
<dbReference type="InterPro" id="IPR013752">
    <property type="entry name" value="KPA_reductase"/>
</dbReference>
<dbReference type="Pfam" id="PF08546">
    <property type="entry name" value="ApbA_C"/>
    <property type="match status" value="1"/>
</dbReference>
<dbReference type="RefSeq" id="WP_024029183.1">
    <property type="nucleotide sequence ID" value="NZ_ALAN01000083.1"/>
</dbReference>
<evidence type="ECO:0000256" key="5">
    <source>
        <dbReference type="ARBA" id="ARBA00019465"/>
    </source>
</evidence>
<dbReference type="InterPro" id="IPR036291">
    <property type="entry name" value="NAD(P)-bd_dom_sf"/>
</dbReference>
<comment type="similarity">
    <text evidence="3 11">Belongs to the ketopantoate reductase family.</text>
</comment>
<dbReference type="Gene3D" id="1.10.1040.10">
    <property type="entry name" value="N-(1-d-carboxylethyl)-l-norvaline Dehydrogenase, domain 2"/>
    <property type="match status" value="1"/>
</dbReference>
<evidence type="ECO:0000256" key="6">
    <source>
        <dbReference type="ARBA" id="ARBA00022655"/>
    </source>
</evidence>
<dbReference type="InterPro" id="IPR008927">
    <property type="entry name" value="6-PGluconate_DH-like_C_sf"/>
</dbReference>
<name>A0AB94ILT1_9BACI</name>
<dbReference type="EMBL" id="ALAN01000083">
    <property type="protein sequence ID" value="ETI67972.1"/>
    <property type="molecule type" value="Genomic_DNA"/>
</dbReference>
<evidence type="ECO:0000259" key="13">
    <source>
        <dbReference type="Pfam" id="PF08546"/>
    </source>
</evidence>
<evidence type="ECO:0000256" key="4">
    <source>
        <dbReference type="ARBA" id="ARBA00013014"/>
    </source>
</evidence>
<feature type="domain" description="Ketopantoate reductase N-terminal" evidence="12">
    <location>
        <begin position="3"/>
        <end position="149"/>
    </location>
</feature>
<dbReference type="InterPro" id="IPR003710">
    <property type="entry name" value="ApbA"/>
</dbReference>
<dbReference type="NCBIfam" id="NF005093">
    <property type="entry name" value="PRK06522.2-4"/>
    <property type="match status" value="1"/>
</dbReference>
<comment type="catalytic activity">
    <reaction evidence="10 11">
        <text>(R)-pantoate + NADP(+) = 2-dehydropantoate + NADPH + H(+)</text>
        <dbReference type="Rhea" id="RHEA:16233"/>
        <dbReference type="ChEBI" id="CHEBI:11561"/>
        <dbReference type="ChEBI" id="CHEBI:15378"/>
        <dbReference type="ChEBI" id="CHEBI:15980"/>
        <dbReference type="ChEBI" id="CHEBI:57783"/>
        <dbReference type="ChEBI" id="CHEBI:58349"/>
        <dbReference type="EC" id="1.1.1.169"/>
    </reaction>
</comment>
<dbReference type="SUPFAM" id="SSF48179">
    <property type="entry name" value="6-phosphogluconate dehydrogenase C-terminal domain-like"/>
    <property type="match status" value="1"/>
</dbReference>
<dbReference type="SUPFAM" id="SSF51735">
    <property type="entry name" value="NAD(P)-binding Rossmann-fold domains"/>
    <property type="match status" value="1"/>
</dbReference>
<gene>
    <name evidence="14" type="ORF">BAVI_15001</name>
</gene>